<dbReference type="SUPFAM" id="SSF81383">
    <property type="entry name" value="F-box domain"/>
    <property type="match status" value="1"/>
</dbReference>
<dbReference type="PROSITE" id="PS50181">
    <property type="entry name" value="FBOX"/>
    <property type="match status" value="1"/>
</dbReference>
<accession>A0A8H7DDB6</accession>
<gene>
    <name evidence="2" type="ORF">MSAN_00856700</name>
</gene>
<protein>
    <submittedName>
        <fullName evidence="2">F-box domain-containing protein</fullName>
    </submittedName>
</protein>
<evidence type="ECO:0000313" key="2">
    <source>
        <dbReference type="EMBL" id="KAF7367918.1"/>
    </source>
</evidence>
<sequence>MPFTDLDEDILLTILRFCDVYRVLTVSAINKALRHIALTKSLWLSLVQDETFRSALELPPPNREELEKRSTGELIHLVKTTVSGQFSSRTTDYKIYLGDMQMYPDAHLFQGARYILLLGRDPEELHIYDRASYSRSPGHLLGGPVMRMLNQLEGFRSGGHTVQIEEIDLTTGISHKVFDLDFVTTSFLSSPSLVGDVFPLDHAAIALDACQPPPCQLADVNVKLIPGHVVWAYRESTTPGHLVLTVTALETFSAHWRPLTDNLAKEVSSSSSRWPATAVTVEEKLEHYGGPLGDPSTSVQLSVVPSPVYLGVYNIAVQAGESLIPQREPDQAACHAELSYRFTPATFPEGTCKLQLIKQRSLNATEMSSPRAVSSWSDRAIIVSYRQ</sequence>
<reference evidence="2" key="1">
    <citation type="submission" date="2020-05" db="EMBL/GenBank/DDBJ databases">
        <title>Mycena genomes resolve the evolution of fungal bioluminescence.</title>
        <authorList>
            <person name="Tsai I.J."/>
        </authorList>
    </citation>
    <scope>NUCLEOTIDE SEQUENCE</scope>
    <source>
        <strain evidence="2">160909Yilan</strain>
    </source>
</reference>
<feature type="domain" description="F-box" evidence="1">
    <location>
        <begin position="1"/>
        <end position="46"/>
    </location>
</feature>
<dbReference type="EMBL" id="JACAZH010000005">
    <property type="protein sequence ID" value="KAF7367918.1"/>
    <property type="molecule type" value="Genomic_DNA"/>
</dbReference>
<evidence type="ECO:0000259" key="1">
    <source>
        <dbReference type="PROSITE" id="PS50181"/>
    </source>
</evidence>
<name>A0A8H7DDB6_9AGAR</name>
<organism evidence="2 3">
    <name type="scientific">Mycena sanguinolenta</name>
    <dbReference type="NCBI Taxonomy" id="230812"/>
    <lineage>
        <taxon>Eukaryota</taxon>
        <taxon>Fungi</taxon>
        <taxon>Dikarya</taxon>
        <taxon>Basidiomycota</taxon>
        <taxon>Agaricomycotina</taxon>
        <taxon>Agaricomycetes</taxon>
        <taxon>Agaricomycetidae</taxon>
        <taxon>Agaricales</taxon>
        <taxon>Marasmiineae</taxon>
        <taxon>Mycenaceae</taxon>
        <taxon>Mycena</taxon>
    </lineage>
</organism>
<evidence type="ECO:0000313" key="3">
    <source>
        <dbReference type="Proteomes" id="UP000623467"/>
    </source>
</evidence>
<proteinExistence type="predicted"/>
<dbReference type="CDD" id="cd09917">
    <property type="entry name" value="F-box_SF"/>
    <property type="match status" value="1"/>
</dbReference>
<dbReference type="Gene3D" id="1.20.1280.50">
    <property type="match status" value="1"/>
</dbReference>
<keyword evidence="3" id="KW-1185">Reference proteome</keyword>
<comment type="caution">
    <text evidence="2">The sequence shown here is derived from an EMBL/GenBank/DDBJ whole genome shotgun (WGS) entry which is preliminary data.</text>
</comment>
<dbReference type="InterPro" id="IPR036047">
    <property type="entry name" value="F-box-like_dom_sf"/>
</dbReference>
<dbReference type="AlphaFoldDB" id="A0A8H7DDB6"/>
<dbReference type="InterPro" id="IPR001810">
    <property type="entry name" value="F-box_dom"/>
</dbReference>
<dbReference type="Proteomes" id="UP000623467">
    <property type="component" value="Unassembled WGS sequence"/>
</dbReference>